<evidence type="ECO:0000313" key="3">
    <source>
        <dbReference type="Proteomes" id="UP000504638"/>
    </source>
</evidence>
<dbReference type="AlphaFoldDB" id="A0A6G1GCC7"/>
<proteinExistence type="predicted"/>
<reference evidence="4" key="2">
    <citation type="submission" date="2020-04" db="EMBL/GenBank/DDBJ databases">
        <authorList>
            <consortium name="NCBI Genome Project"/>
        </authorList>
    </citation>
    <scope>NUCLEOTIDE SEQUENCE</scope>
    <source>
        <strain evidence="4">CBS 781.70</strain>
    </source>
</reference>
<evidence type="ECO:0000256" key="1">
    <source>
        <dbReference type="SAM" id="MobiDB-lite"/>
    </source>
</evidence>
<keyword evidence="3" id="KW-1185">Reference proteome</keyword>
<evidence type="ECO:0000313" key="2">
    <source>
        <dbReference type="EMBL" id="KAF1815747.1"/>
    </source>
</evidence>
<dbReference type="RefSeq" id="XP_033537378.1">
    <property type="nucleotide sequence ID" value="XM_033681030.1"/>
</dbReference>
<dbReference type="GeneID" id="54421600"/>
<sequence>MGTTANAADRPATTPLHLTFSGILPTNTAFTFSAPTLGGPLSFSAASPPTWAFRPTPKRRRISSDPYPRKKRRLRLRLCTSRLSLPFSSPPTYLVDRGSCRVAVLAKMAAAAAEKEWEAQRNWAATGKGAGIWAAGKGNAGGIGSIPATCRLGVGAVAKRHRQGGLGRFACLNRRRQKRCGELSSLATHPGLLLECRDVMDLSSAHEDEHVASPNFTADSSTISDISDSATTATTLTRISLSASEGYPFSTVSRTLNPDPTVSPNLAFSTSTLSPSPTYPNFLPPNPLSTASPLGLSNYDAFDLDDDLDTPFLPDPDTNMSGTDLWPARRTRPSSNLSSPDLAAMSPRSASALAASSPDIVGQRPRPGSPERGVPLSQTQPLSLGDAGLATTPPSSPFKSTSPQLPAVALAGAPCPGPPNPNLSSAPTPRSSGVGVNPNLRFLAELGLLDGWEELEMGAGMDPDRGEGEVMRMGWGGVV</sequence>
<feature type="region of interest" description="Disordered" evidence="1">
    <location>
        <begin position="307"/>
        <end position="432"/>
    </location>
</feature>
<dbReference type="Proteomes" id="UP000504638">
    <property type="component" value="Unplaced"/>
</dbReference>
<feature type="compositionally biased region" description="Low complexity" evidence="1">
    <location>
        <begin position="343"/>
        <end position="357"/>
    </location>
</feature>
<gene>
    <name evidence="2 4" type="ORF">P152DRAFT_471146</name>
</gene>
<reference evidence="2 4" key="1">
    <citation type="submission" date="2020-01" db="EMBL/GenBank/DDBJ databases">
        <authorList>
            <consortium name="DOE Joint Genome Institute"/>
            <person name="Haridas S."/>
            <person name="Albert R."/>
            <person name="Binder M."/>
            <person name="Bloem J."/>
            <person name="Labutti K."/>
            <person name="Salamov A."/>
            <person name="Andreopoulos B."/>
            <person name="Baker S.E."/>
            <person name="Barry K."/>
            <person name="Bills G."/>
            <person name="Bluhm B.H."/>
            <person name="Cannon C."/>
            <person name="Castanera R."/>
            <person name="Culley D.E."/>
            <person name="Daum C."/>
            <person name="Ezra D."/>
            <person name="Gonzalez J.B."/>
            <person name="Henrissat B."/>
            <person name="Kuo A."/>
            <person name="Liang C."/>
            <person name="Lipzen A."/>
            <person name="Lutzoni F."/>
            <person name="Magnuson J."/>
            <person name="Mondo S."/>
            <person name="Nolan M."/>
            <person name="Ohm R."/>
            <person name="Pangilinan J."/>
            <person name="Park H.-J."/>
            <person name="Ramirez L."/>
            <person name="Alfaro M."/>
            <person name="Sun H."/>
            <person name="Tritt A."/>
            <person name="Yoshinaga Y."/>
            <person name="Zwiers L.-H."/>
            <person name="Turgeon B.G."/>
            <person name="Goodwin S.B."/>
            <person name="Spatafora J.W."/>
            <person name="Crous P.W."/>
            <person name="Grigoriev I.V."/>
        </authorList>
    </citation>
    <scope>NUCLEOTIDE SEQUENCE</scope>
    <source>
        <strain evidence="2 4">CBS 781.70</strain>
    </source>
</reference>
<name>A0A6G1GCC7_9PEZI</name>
<dbReference type="EMBL" id="ML975151">
    <property type="protein sequence ID" value="KAF1815747.1"/>
    <property type="molecule type" value="Genomic_DNA"/>
</dbReference>
<protein>
    <submittedName>
        <fullName evidence="2 4">Uncharacterized protein</fullName>
    </submittedName>
</protein>
<feature type="compositionally biased region" description="Low complexity" evidence="1">
    <location>
        <begin position="391"/>
        <end position="414"/>
    </location>
</feature>
<organism evidence="2">
    <name type="scientific">Eremomyces bilateralis CBS 781.70</name>
    <dbReference type="NCBI Taxonomy" id="1392243"/>
    <lineage>
        <taxon>Eukaryota</taxon>
        <taxon>Fungi</taxon>
        <taxon>Dikarya</taxon>
        <taxon>Ascomycota</taxon>
        <taxon>Pezizomycotina</taxon>
        <taxon>Dothideomycetes</taxon>
        <taxon>Dothideomycetes incertae sedis</taxon>
        <taxon>Eremomycetales</taxon>
        <taxon>Eremomycetaceae</taxon>
        <taxon>Eremomyces</taxon>
    </lineage>
</organism>
<reference evidence="4" key="3">
    <citation type="submission" date="2025-04" db="UniProtKB">
        <authorList>
            <consortium name="RefSeq"/>
        </authorList>
    </citation>
    <scope>IDENTIFICATION</scope>
    <source>
        <strain evidence="4">CBS 781.70</strain>
    </source>
</reference>
<accession>A0A6G1GCC7</accession>
<evidence type="ECO:0000313" key="4">
    <source>
        <dbReference type="RefSeq" id="XP_033537378.1"/>
    </source>
</evidence>